<organism evidence="1">
    <name type="scientific">marine sediment metagenome</name>
    <dbReference type="NCBI Taxonomy" id="412755"/>
    <lineage>
        <taxon>unclassified sequences</taxon>
        <taxon>metagenomes</taxon>
        <taxon>ecological metagenomes</taxon>
    </lineage>
</organism>
<accession>X1H202</accession>
<gene>
    <name evidence="1" type="ORF">S03H2_22721</name>
</gene>
<dbReference type="EMBL" id="BARU01012285">
    <property type="protein sequence ID" value="GAH39303.1"/>
    <property type="molecule type" value="Genomic_DNA"/>
</dbReference>
<protein>
    <submittedName>
        <fullName evidence="1">Uncharacterized protein</fullName>
    </submittedName>
</protein>
<dbReference type="AlphaFoldDB" id="X1H202"/>
<evidence type="ECO:0000313" key="1">
    <source>
        <dbReference type="EMBL" id="GAH39303.1"/>
    </source>
</evidence>
<sequence>MTTNILYIQPFESFGKVRFLTECLPRISSYLNSRKNELDDEIEEEYLDLRCENLPSYWPEYIDEYRKALKELLCGIYKRFKFDIVAISCYTS</sequence>
<comment type="caution">
    <text evidence="1">The sequence shown here is derived from an EMBL/GenBank/DDBJ whole genome shotgun (WGS) entry which is preliminary data.</text>
</comment>
<proteinExistence type="predicted"/>
<name>X1H202_9ZZZZ</name>
<reference evidence="1" key="1">
    <citation type="journal article" date="2014" name="Front. Microbiol.">
        <title>High frequency of phylogenetically diverse reductive dehalogenase-homologous genes in deep subseafloor sedimentary metagenomes.</title>
        <authorList>
            <person name="Kawai M."/>
            <person name="Futagami T."/>
            <person name="Toyoda A."/>
            <person name="Takaki Y."/>
            <person name="Nishi S."/>
            <person name="Hori S."/>
            <person name="Arai W."/>
            <person name="Tsubouchi T."/>
            <person name="Morono Y."/>
            <person name="Uchiyama I."/>
            <person name="Ito T."/>
            <person name="Fujiyama A."/>
            <person name="Inagaki F."/>
            <person name="Takami H."/>
        </authorList>
    </citation>
    <scope>NUCLEOTIDE SEQUENCE</scope>
    <source>
        <strain evidence="1">Expedition CK06-06</strain>
    </source>
</reference>
<feature type="non-terminal residue" evidence="1">
    <location>
        <position position="92"/>
    </location>
</feature>